<dbReference type="Pfam" id="PF00528">
    <property type="entry name" value="BPD_transp_1"/>
    <property type="match status" value="1"/>
</dbReference>
<dbReference type="SUPFAM" id="SSF161098">
    <property type="entry name" value="MetI-like"/>
    <property type="match status" value="1"/>
</dbReference>
<dbReference type="EMBL" id="UGJE01000002">
    <property type="protein sequence ID" value="STQ86606.1"/>
    <property type="molecule type" value="Genomic_DNA"/>
</dbReference>
<keyword evidence="8 10" id="KW-1133">Transmembrane helix</keyword>
<dbReference type="PROSITE" id="PS50928">
    <property type="entry name" value="ABC_TM1"/>
    <property type="match status" value="1"/>
</dbReference>
<evidence type="ECO:0000256" key="7">
    <source>
        <dbReference type="ARBA" id="ARBA00022970"/>
    </source>
</evidence>
<keyword evidence="6 10" id="KW-0812">Transmembrane</keyword>
<comment type="similarity">
    <text evidence="3">Belongs to the binding-protein-dependent transport system permease family. HisMQ subfamily.</text>
</comment>
<dbReference type="PANTHER" id="PTHR30614">
    <property type="entry name" value="MEMBRANE COMPONENT OF AMINO ACID ABC TRANSPORTER"/>
    <property type="match status" value="1"/>
</dbReference>
<evidence type="ECO:0000256" key="2">
    <source>
        <dbReference type="ARBA" id="ARBA00004429"/>
    </source>
</evidence>
<proteinExistence type="inferred from homology"/>
<dbReference type="NCBIfam" id="TIGR01726">
    <property type="entry name" value="HEQRo_perm_3TM"/>
    <property type="match status" value="1"/>
</dbReference>
<feature type="transmembrane region" description="Helical" evidence="10">
    <location>
        <begin position="197"/>
        <end position="215"/>
    </location>
</feature>
<feature type="transmembrane region" description="Helical" evidence="10">
    <location>
        <begin position="38"/>
        <end position="62"/>
    </location>
</feature>
<dbReference type="InterPro" id="IPR000515">
    <property type="entry name" value="MetI-like"/>
</dbReference>
<dbReference type="InterPro" id="IPR010065">
    <property type="entry name" value="AA_ABC_transptr_permease_3TM"/>
</dbReference>
<dbReference type="Gene3D" id="1.10.3720.10">
    <property type="entry name" value="MetI-like"/>
    <property type="match status" value="1"/>
</dbReference>
<feature type="transmembrane region" description="Helical" evidence="10">
    <location>
        <begin position="83"/>
        <end position="101"/>
    </location>
</feature>
<gene>
    <name evidence="12" type="primary">artQ</name>
    <name evidence="13" type="ORF">LS73_002750</name>
    <name evidence="12" type="ORF">NCTC12714_01417</name>
</gene>
<keyword evidence="5" id="KW-1003">Cell membrane</keyword>
<evidence type="ECO:0000256" key="5">
    <source>
        <dbReference type="ARBA" id="ARBA00022475"/>
    </source>
</evidence>
<dbReference type="OrthoDB" id="5470298at2"/>
<dbReference type="PANTHER" id="PTHR30614:SF20">
    <property type="entry name" value="GLUTAMINE TRANSPORT SYSTEM PERMEASE PROTEIN GLNP"/>
    <property type="match status" value="1"/>
</dbReference>
<evidence type="ECO:0000256" key="9">
    <source>
        <dbReference type="ARBA" id="ARBA00023136"/>
    </source>
</evidence>
<dbReference type="InterPro" id="IPR043429">
    <property type="entry name" value="ArtM/GltK/GlnP/TcyL/YhdX-like"/>
</dbReference>
<reference evidence="13 14" key="1">
    <citation type="journal article" date="2014" name="Genome Announc.">
        <title>Draft genome sequences of eight enterohepatic helicobacter species isolated from both laboratory and wild rodents.</title>
        <authorList>
            <person name="Sheh A."/>
            <person name="Shen Z."/>
            <person name="Fox J.G."/>
        </authorList>
    </citation>
    <scope>NUCLEOTIDE SEQUENCE [LARGE SCALE GENOMIC DNA]</scope>
    <source>
        <strain evidence="13 14">ST1</strain>
    </source>
</reference>
<dbReference type="RefSeq" id="WP_034556780.1">
    <property type="nucleotide sequence ID" value="NZ_FZML01000003.1"/>
</dbReference>
<organism evidence="12 15">
    <name type="scientific">Helicobacter muridarum</name>
    <dbReference type="NCBI Taxonomy" id="216"/>
    <lineage>
        <taxon>Bacteria</taxon>
        <taxon>Pseudomonadati</taxon>
        <taxon>Campylobacterota</taxon>
        <taxon>Epsilonproteobacteria</taxon>
        <taxon>Campylobacterales</taxon>
        <taxon>Helicobacteraceae</taxon>
        <taxon>Helicobacter</taxon>
    </lineage>
</organism>
<dbReference type="CDD" id="cd06261">
    <property type="entry name" value="TM_PBP2"/>
    <property type="match status" value="1"/>
</dbReference>
<keyword evidence="15" id="KW-1185">Reference proteome</keyword>
<reference evidence="12 15" key="2">
    <citation type="submission" date="2018-06" db="EMBL/GenBank/DDBJ databases">
        <authorList>
            <consortium name="Pathogen Informatics"/>
            <person name="Doyle S."/>
        </authorList>
    </citation>
    <scope>NUCLEOTIDE SEQUENCE [LARGE SCALE GENOMIC DNA]</scope>
    <source>
        <strain evidence="12 15">NCTC12714</strain>
    </source>
</reference>
<comment type="function">
    <text evidence="1">Part of the binding-protein-dependent transport system for glutamine; probably responsible for the translocation of the substrate across the membrane.</text>
</comment>
<evidence type="ECO:0000256" key="3">
    <source>
        <dbReference type="ARBA" id="ARBA00010072"/>
    </source>
</evidence>
<dbReference type="GO" id="GO:0006865">
    <property type="term" value="P:amino acid transport"/>
    <property type="evidence" value="ECO:0007669"/>
    <property type="project" value="UniProtKB-KW"/>
</dbReference>
<dbReference type="STRING" id="216.LS73_00925"/>
<evidence type="ECO:0000313" key="13">
    <source>
        <dbReference type="EMBL" id="TLE00841.1"/>
    </source>
</evidence>
<dbReference type="GO" id="GO:0043190">
    <property type="term" value="C:ATP-binding cassette (ABC) transporter complex"/>
    <property type="evidence" value="ECO:0007669"/>
    <property type="project" value="InterPro"/>
</dbReference>
<keyword evidence="7" id="KW-0029">Amino-acid transport</keyword>
<keyword evidence="4 10" id="KW-0813">Transport</keyword>
<evidence type="ECO:0000256" key="8">
    <source>
        <dbReference type="ARBA" id="ARBA00022989"/>
    </source>
</evidence>
<keyword evidence="9 10" id="KW-0472">Membrane</keyword>
<name>A0A099U1G3_9HELI</name>
<evidence type="ECO:0000313" key="12">
    <source>
        <dbReference type="EMBL" id="STQ86606.1"/>
    </source>
</evidence>
<evidence type="ECO:0000313" key="14">
    <source>
        <dbReference type="Proteomes" id="UP000029922"/>
    </source>
</evidence>
<dbReference type="InterPro" id="IPR035906">
    <property type="entry name" value="MetI-like_sf"/>
</dbReference>
<evidence type="ECO:0000259" key="11">
    <source>
        <dbReference type="PROSITE" id="PS50928"/>
    </source>
</evidence>
<dbReference type="AlphaFoldDB" id="A0A099U1G3"/>
<evidence type="ECO:0000256" key="10">
    <source>
        <dbReference type="RuleBase" id="RU363032"/>
    </source>
</evidence>
<dbReference type="GO" id="GO:0022857">
    <property type="term" value="F:transmembrane transporter activity"/>
    <property type="evidence" value="ECO:0007669"/>
    <property type="project" value="InterPro"/>
</dbReference>
<accession>A0A099U1G3</accession>
<sequence length="234" mass="26214">MDRFFKLFVFCLVVGVGLYYTFPYNLTSKEYQAIIRSVYVTLLLTTGGVLIGTIVGFILAFLRMMNNAILNFLIDEYIDILRGTPMVVQLLIFAYVIFATLSDNFYAALFALGLNSSAYIAEIVRAGIQSVDKGQMEAGKAMGLNYYQTMRHIIFPQAIKNILPSLANEFIALFKETSVVGYISVIDLTSQSKILQAVIYSPTPIIFAAVIYYALVKIFSLGVKFIEKLLHKND</sequence>
<dbReference type="Proteomes" id="UP000029922">
    <property type="component" value="Unassembled WGS sequence"/>
</dbReference>
<comment type="subcellular location">
    <subcellularLocation>
        <location evidence="2">Cell inner membrane</location>
        <topology evidence="2">Multi-pass membrane protein</topology>
    </subcellularLocation>
    <subcellularLocation>
        <location evidence="10">Cell membrane</location>
        <topology evidence="10">Multi-pass membrane protein</topology>
    </subcellularLocation>
</comment>
<dbReference type="Proteomes" id="UP000255139">
    <property type="component" value="Unassembled WGS sequence"/>
</dbReference>
<feature type="transmembrane region" description="Helical" evidence="10">
    <location>
        <begin position="7"/>
        <end position="26"/>
    </location>
</feature>
<dbReference type="EMBL" id="JRPD02000004">
    <property type="protein sequence ID" value="TLE00841.1"/>
    <property type="molecule type" value="Genomic_DNA"/>
</dbReference>
<feature type="domain" description="ABC transmembrane type-1" evidence="11">
    <location>
        <begin position="38"/>
        <end position="223"/>
    </location>
</feature>
<evidence type="ECO:0000256" key="4">
    <source>
        <dbReference type="ARBA" id="ARBA00022448"/>
    </source>
</evidence>
<evidence type="ECO:0000256" key="6">
    <source>
        <dbReference type="ARBA" id="ARBA00022692"/>
    </source>
</evidence>
<protein>
    <submittedName>
        <fullName evidence="13">Amino acid ABC transporter permease</fullName>
    </submittedName>
    <submittedName>
        <fullName evidence="12">Polar amino acid ABC transporter</fullName>
    </submittedName>
</protein>
<evidence type="ECO:0000256" key="1">
    <source>
        <dbReference type="ARBA" id="ARBA00003159"/>
    </source>
</evidence>
<evidence type="ECO:0000313" key="15">
    <source>
        <dbReference type="Proteomes" id="UP000255139"/>
    </source>
</evidence>